<evidence type="ECO:0000313" key="1">
    <source>
        <dbReference type="EMBL" id="QLK14168.1"/>
    </source>
</evidence>
<organism evidence="1 2">
    <name type="scientific">Carsonella ruddii</name>
    <dbReference type="NCBI Taxonomy" id="114186"/>
    <lineage>
        <taxon>Bacteria</taxon>
        <taxon>Pseudomonadati</taxon>
        <taxon>Pseudomonadota</taxon>
        <taxon>Gammaproteobacteria</taxon>
        <taxon>Oceanospirillales</taxon>
        <taxon>Halomonadaceae</taxon>
        <taxon>Zymobacter group</taxon>
        <taxon>Candidatus Carsonella</taxon>
    </lineage>
</organism>
<accession>A0AAE7G4B5</accession>
<reference evidence="1 2" key="1">
    <citation type="submission" date="2019-06" db="EMBL/GenBank/DDBJ databases">
        <authorList>
            <person name="Petrone J.R."/>
            <person name="Munoz-Beristain A."/>
            <person name="Russell J.T."/>
            <person name="Rios-Glusberger P."/>
            <person name="Triplett E.W."/>
        </authorList>
    </citation>
    <scope>NUCLEOTIDE SEQUENCE [LARGE SCALE GENOMIC DNA]</scope>
    <source>
        <strain evidence="1">JRPAMB4</strain>
    </source>
</reference>
<dbReference type="RefSeq" id="WP_020915920.1">
    <property type="nucleotide sequence ID" value="NZ_CP012411.1"/>
</dbReference>
<name>A0AAE7G4B5_CARRU</name>
<evidence type="ECO:0000313" key="2">
    <source>
        <dbReference type="Proteomes" id="UP000510930"/>
    </source>
</evidence>
<dbReference type="AlphaFoldDB" id="A0AAE7G4B5"/>
<gene>
    <name evidence="1" type="ORF">FK493_01120</name>
</gene>
<protein>
    <submittedName>
        <fullName evidence="1">Uncharacterized protein</fullName>
    </submittedName>
</protein>
<dbReference type="Proteomes" id="UP000510930">
    <property type="component" value="Chromosome"/>
</dbReference>
<sequence>MIFIIIKKIFKKNFFFKNKCYLIKKKNFLIKKEFNIKKKNIFYKNNNFVNNKKNFNYKKLIYLFFYKLRKFFLMKININYNKEKYIKNDFYKFSKKSINYLIQLKKKNLTFIKNIKISLIKKKRFSYFNNENFESINIKFSNYYFLLNILLIKKKTNFVILKKYRTCNKIINYSNILLNKLI</sequence>
<proteinExistence type="predicted"/>
<dbReference type="EMBL" id="CP041245">
    <property type="protein sequence ID" value="QLK14168.1"/>
    <property type="molecule type" value="Genomic_DNA"/>
</dbReference>